<gene>
    <name evidence="1" type="ORF">ABC974_08665</name>
</gene>
<reference evidence="1 2" key="1">
    <citation type="submission" date="2024-05" db="EMBL/GenBank/DDBJ databases">
        <authorList>
            <person name="Liu Q."/>
            <person name="Xin Y.-H."/>
        </authorList>
    </citation>
    <scope>NUCLEOTIDE SEQUENCE [LARGE SCALE GENOMIC DNA]</scope>
    <source>
        <strain evidence="1 2">CGMCC 1.10181</strain>
    </source>
</reference>
<dbReference type="RefSeq" id="WP_343889528.1">
    <property type="nucleotide sequence ID" value="NZ_BAAAEH010000022.1"/>
</dbReference>
<keyword evidence="2" id="KW-1185">Reference proteome</keyword>
<protein>
    <recommendedName>
        <fullName evidence="3">DUF2946 domain-containing protein</fullName>
    </recommendedName>
</protein>
<evidence type="ECO:0008006" key="3">
    <source>
        <dbReference type="Google" id="ProtNLM"/>
    </source>
</evidence>
<dbReference type="Proteomes" id="UP001419910">
    <property type="component" value="Unassembled WGS sequence"/>
</dbReference>
<sequence length="137" mass="13961">MRSLLLNRHCRGVAVMLVACALMMRMLVPSGFMLAPTASGFPTLIACPGQGPMAPMAMPAMAGHDMHHKGGDQHDKSADHPCAFAAAGAAIDLAATAHPVAPAIMAAFAPPLFHAFTRPGLGLAAPPPPKTGPPILA</sequence>
<proteinExistence type="predicted"/>
<dbReference type="EMBL" id="JBDIME010000005">
    <property type="protein sequence ID" value="MEN2789695.1"/>
    <property type="molecule type" value="Genomic_DNA"/>
</dbReference>
<organism evidence="1 2">
    <name type="scientific">Sphingomonas oligophenolica</name>
    <dbReference type="NCBI Taxonomy" id="301154"/>
    <lineage>
        <taxon>Bacteria</taxon>
        <taxon>Pseudomonadati</taxon>
        <taxon>Pseudomonadota</taxon>
        <taxon>Alphaproteobacteria</taxon>
        <taxon>Sphingomonadales</taxon>
        <taxon>Sphingomonadaceae</taxon>
        <taxon>Sphingomonas</taxon>
    </lineage>
</organism>
<accession>A0ABU9Y1N8</accession>
<name>A0ABU9Y1N8_9SPHN</name>
<comment type="caution">
    <text evidence="1">The sequence shown here is derived from an EMBL/GenBank/DDBJ whole genome shotgun (WGS) entry which is preliminary data.</text>
</comment>
<evidence type="ECO:0000313" key="2">
    <source>
        <dbReference type="Proteomes" id="UP001419910"/>
    </source>
</evidence>
<evidence type="ECO:0000313" key="1">
    <source>
        <dbReference type="EMBL" id="MEN2789695.1"/>
    </source>
</evidence>